<organism evidence="3 4">
    <name type="scientific">Gordonia amarae NBRC 15530</name>
    <dbReference type="NCBI Taxonomy" id="1075090"/>
    <lineage>
        <taxon>Bacteria</taxon>
        <taxon>Bacillati</taxon>
        <taxon>Actinomycetota</taxon>
        <taxon>Actinomycetes</taxon>
        <taxon>Mycobacteriales</taxon>
        <taxon>Gordoniaceae</taxon>
        <taxon>Gordonia</taxon>
    </lineage>
</organism>
<dbReference type="Proteomes" id="UP000006023">
    <property type="component" value="Unassembled WGS sequence"/>
</dbReference>
<keyword evidence="1 3" id="KW-0378">Hydrolase</keyword>
<dbReference type="InterPro" id="IPR000383">
    <property type="entry name" value="Xaa-Pro-like_dom"/>
</dbReference>
<dbReference type="InterPro" id="IPR005674">
    <property type="entry name" value="CocE/Ser_esterase"/>
</dbReference>
<sequence>MQMWRGSLRATGVRSATLATVAMVTVGLTGVGVAAADPTGGAAGRQWTATHDTKHPKFAGVSIQTDVPIRMSDGTVLKADVYRPADAKKRPIATKTPVIVNLTPYTKLLTSLGTATTEHPILKPFMEQVVSKIHLTGPLRGVDGLVGAMRDGGMRTMMADYNLIRSGYTQVVVDVRGTGFSQGTWQVFKSREQQDTVEVIDWAAKQKWSDGKIGMAGVSYSGINQIYAAKMAPKALKAIVPVEPGGDLIRDVVAPGGALGVGFLPLWLTLVNATKLIPNVASMMNGTFDWKWLADRMSEPGTFYPQLMAALSTPNIASIPPNLKNLLETNSDERTSWQSGADKITVPTMLYGGWFDLFTNSEVKMFNQIPLPPSQKKLIMGDGYHMTIGGGQSGTNGTPPRLDVLQKAWFDKWLKGIDNGIDKYSPVTLKQVGDKWISAEQFPRAGMQRQRLYLSDKRSGTAPYAVRDGSLKAAKVNSRGRLTVSPGLATICSRDSAQQSIGVVAILPVCSDDARVSERDALSFTSAPVPTTRSVSGYTNVRLNTVLDATDGYWVATLNDVAPDGTSKVLTSGQLVTSLRAYDSAKSEFAPNGDVIDPYLKLTLSSRQPVTPGKAVAVDIGLLPTEALIKAGHRLRVDVFAMNLPRGLPLRPLLNASQLKPQHIQLDPNNPSFVNLPVSKPLG</sequence>
<dbReference type="PANTHER" id="PTHR43056:SF10">
    <property type="entry name" value="COCE_NOND FAMILY, PUTATIVE (AFU_ORTHOLOGUE AFUA_7G00600)-RELATED"/>
    <property type="match status" value="1"/>
</dbReference>
<protein>
    <submittedName>
        <fullName evidence="3">Putative hydrolase</fullName>
    </submittedName>
</protein>
<dbReference type="STRING" id="1075090.GOAMR_64_00290"/>
<evidence type="ECO:0000313" key="4">
    <source>
        <dbReference type="Proteomes" id="UP000006023"/>
    </source>
</evidence>
<dbReference type="PANTHER" id="PTHR43056">
    <property type="entry name" value="PEPTIDASE S9 PROLYL OLIGOPEPTIDASE"/>
    <property type="match status" value="1"/>
</dbReference>
<comment type="caution">
    <text evidence="3">The sequence shown here is derived from an EMBL/GenBank/DDBJ whole genome shotgun (WGS) entry which is preliminary data.</text>
</comment>
<dbReference type="EMBL" id="BAED01000064">
    <property type="protein sequence ID" value="GAB07346.1"/>
    <property type="molecule type" value="Genomic_DNA"/>
</dbReference>
<evidence type="ECO:0000256" key="1">
    <source>
        <dbReference type="ARBA" id="ARBA00022801"/>
    </source>
</evidence>
<dbReference type="InterPro" id="IPR008979">
    <property type="entry name" value="Galactose-bd-like_sf"/>
</dbReference>
<accession>G7GUS1</accession>
<evidence type="ECO:0000259" key="2">
    <source>
        <dbReference type="SMART" id="SM00939"/>
    </source>
</evidence>
<evidence type="ECO:0000313" key="3">
    <source>
        <dbReference type="EMBL" id="GAB07346.1"/>
    </source>
</evidence>
<dbReference type="Gene3D" id="3.40.50.1820">
    <property type="entry name" value="alpha/beta hydrolase"/>
    <property type="match status" value="1"/>
</dbReference>
<dbReference type="SMART" id="SM00939">
    <property type="entry name" value="PepX_C"/>
    <property type="match status" value="1"/>
</dbReference>
<dbReference type="InterPro" id="IPR029058">
    <property type="entry name" value="AB_hydrolase_fold"/>
</dbReference>
<dbReference type="eggNOG" id="COG2936">
    <property type="taxonomic scope" value="Bacteria"/>
</dbReference>
<keyword evidence="4" id="KW-1185">Reference proteome</keyword>
<dbReference type="SUPFAM" id="SSF49785">
    <property type="entry name" value="Galactose-binding domain-like"/>
    <property type="match status" value="1"/>
</dbReference>
<dbReference type="Pfam" id="PF02129">
    <property type="entry name" value="Peptidase_S15"/>
    <property type="match status" value="1"/>
</dbReference>
<dbReference type="Pfam" id="PF08530">
    <property type="entry name" value="PepX_C"/>
    <property type="match status" value="1"/>
</dbReference>
<dbReference type="NCBIfam" id="TIGR00976">
    <property type="entry name" value="CocE_NonD"/>
    <property type="match status" value="1"/>
</dbReference>
<reference evidence="3 4" key="1">
    <citation type="submission" date="2011-11" db="EMBL/GenBank/DDBJ databases">
        <title>Whole genome shotgun sequence of Gordonia amarae NBRC 15530.</title>
        <authorList>
            <person name="Takarada H."/>
            <person name="Hosoyama A."/>
            <person name="Tsuchikane K."/>
            <person name="Katsumata H."/>
            <person name="Yamazaki S."/>
            <person name="Fujita N."/>
        </authorList>
    </citation>
    <scope>NUCLEOTIDE SEQUENCE [LARGE SCALE GENOMIC DNA]</scope>
    <source>
        <strain evidence="3 4">NBRC 15530</strain>
    </source>
</reference>
<dbReference type="InterPro" id="IPR050585">
    <property type="entry name" value="Xaa-Pro_dipeptidyl-ppase/CocE"/>
</dbReference>
<dbReference type="GO" id="GO:0008239">
    <property type="term" value="F:dipeptidyl-peptidase activity"/>
    <property type="evidence" value="ECO:0007669"/>
    <property type="project" value="InterPro"/>
</dbReference>
<name>G7GUS1_9ACTN</name>
<gene>
    <name evidence="3" type="ORF">GOAMR_64_00290</name>
</gene>
<dbReference type="AlphaFoldDB" id="G7GUS1"/>
<dbReference type="Gene3D" id="2.60.120.260">
    <property type="entry name" value="Galactose-binding domain-like"/>
    <property type="match status" value="1"/>
</dbReference>
<dbReference type="SUPFAM" id="SSF53474">
    <property type="entry name" value="alpha/beta-Hydrolases"/>
    <property type="match status" value="1"/>
</dbReference>
<proteinExistence type="predicted"/>
<dbReference type="InterPro" id="IPR013736">
    <property type="entry name" value="Xaa-Pro_dipept_C"/>
</dbReference>
<feature type="domain" description="Xaa-Pro dipeptidyl-peptidase C-terminal" evidence="2">
    <location>
        <begin position="407"/>
        <end position="675"/>
    </location>
</feature>